<feature type="transmembrane region" description="Helical" evidence="13">
    <location>
        <begin position="240"/>
        <end position="261"/>
    </location>
</feature>
<evidence type="ECO:0000256" key="4">
    <source>
        <dbReference type="ARBA" id="ARBA00022475"/>
    </source>
</evidence>
<feature type="transmembrane region" description="Helical" evidence="13">
    <location>
        <begin position="463"/>
        <end position="480"/>
    </location>
</feature>
<keyword evidence="4" id="KW-1003">Cell membrane</keyword>
<organism evidence="14 15">
    <name type="scientific">Zestosphaera tikiterensis</name>
    <dbReference type="NCBI Taxonomy" id="1973259"/>
    <lineage>
        <taxon>Archaea</taxon>
        <taxon>Thermoproteota</taxon>
        <taxon>Thermoprotei</taxon>
        <taxon>Desulfurococcales</taxon>
        <taxon>Desulfurococcaceae</taxon>
        <taxon>Zestosphaera</taxon>
    </lineage>
</organism>
<feature type="transmembrane region" description="Helical" evidence="13">
    <location>
        <begin position="407"/>
        <end position="426"/>
    </location>
</feature>
<evidence type="ECO:0000256" key="5">
    <source>
        <dbReference type="ARBA" id="ARBA00022692"/>
    </source>
</evidence>
<evidence type="ECO:0000256" key="10">
    <source>
        <dbReference type="ARBA" id="ARBA00023136"/>
    </source>
</evidence>
<evidence type="ECO:0000313" key="15">
    <source>
        <dbReference type="Proteomes" id="UP000244093"/>
    </source>
</evidence>
<dbReference type="EMBL" id="NBVN01000002">
    <property type="protein sequence ID" value="PUA33440.1"/>
    <property type="molecule type" value="Genomic_DNA"/>
</dbReference>
<dbReference type="InterPro" id="IPR038377">
    <property type="entry name" value="Na/Glc_symporter_sf"/>
</dbReference>
<dbReference type="Pfam" id="PF00474">
    <property type="entry name" value="SSF"/>
    <property type="match status" value="1"/>
</dbReference>
<evidence type="ECO:0000256" key="9">
    <source>
        <dbReference type="ARBA" id="ARBA00023065"/>
    </source>
</evidence>
<dbReference type="AlphaFoldDB" id="A0A2R7Y7D1"/>
<reference evidence="14 15" key="1">
    <citation type="journal article" date="2018" name="Syst. Appl. Microbiol.">
        <title>A new symbiotic nanoarchaeote (Candidatus Nanoclepta minutus) and its host (Zestosphaera tikiterensis gen. nov., sp. nov.) from a New Zealand hot spring.</title>
        <authorList>
            <person name="St John E."/>
            <person name="Liu Y."/>
            <person name="Podar M."/>
            <person name="Stott M.B."/>
            <person name="Meneghin J."/>
            <person name="Chen Z."/>
            <person name="Lagutin K."/>
            <person name="Mitchell K."/>
            <person name="Reysenbach A.L."/>
        </authorList>
    </citation>
    <scope>NUCLEOTIDE SEQUENCE [LARGE SCALE GENOMIC DNA]</scope>
    <source>
        <strain evidence="14">NZ3</strain>
    </source>
</reference>
<protein>
    <recommendedName>
        <fullName evidence="16">Sodium:pantothenate symporter</fullName>
    </recommendedName>
</protein>
<feature type="transmembrane region" description="Helical" evidence="13">
    <location>
        <begin position="6"/>
        <end position="28"/>
    </location>
</feature>
<dbReference type="GO" id="GO:0006814">
    <property type="term" value="P:sodium ion transport"/>
    <property type="evidence" value="ECO:0007669"/>
    <property type="project" value="UniProtKB-KW"/>
</dbReference>
<proteinExistence type="inferred from homology"/>
<accession>A0A2R7Y7D1</accession>
<evidence type="ECO:0000256" key="7">
    <source>
        <dbReference type="ARBA" id="ARBA00022989"/>
    </source>
</evidence>
<keyword evidence="3" id="KW-0813">Transport</keyword>
<feature type="transmembrane region" description="Helical" evidence="13">
    <location>
        <begin position="49"/>
        <end position="72"/>
    </location>
</feature>
<dbReference type="GO" id="GO:0005886">
    <property type="term" value="C:plasma membrane"/>
    <property type="evidence" value="ECO:0007669"/>
    <property type="project" value="UniProtKB-SubCell"/>
</dbReference>
<feature type="transmembrane region" description="Helical" evidence="13">
    <location>
        <begin position="334"/>
        <end position="355"/>
    </location>
</feature>
<keyword evidence="7 13" id="KW-1133">Transmembrane helix</keyword>
<feature type="transmembrane region" description="Helical" evidence="13">
    <location>
        <begin position="433"/>
        <end position="451"/>
    </location>
</feature>
<dbReference type="GO" id="GO:0015293">
    <property type="term" value="F:symporter activity"/>
    <property type="evidence" value="ECO:0007669"/>
    <property type="project" value="UniProtKB-KW"/>
</dbReference>
<evidence type="ECO:0000256" key="1">
    <source>
        <dbReference type="ARBA" id="ARBA00004651"/>
    </source>
</evidence>
<feature type="transmembrane region" description="Helical" evidence="13">
    <location>
        <begin position="128"/>
        <end position="150"/>
    </location>
</feature>
<keyword evidence="8" id="KW-0915">Sodium</keyword>
<dbReference type="PANTHER" id="PTHR48086">
    <property type="entry name" value="SODIUM/PROLINE SYMPORTER-RELATED"/>
    <property type="match status" value="1"/>
</dbReference>
<sequence>MVAKEFTWGIDLPILVVLYLVLIIYIGYYSYKRRLGVSVKEFFAASKTLGYVALGLGLFATIASGNTFLGYAGQAYRAGGYGFLVVPAFYVSILIGFILLSKAIILSNRKGYVTPGDYFIDRFDSKALTIWLLILMWWCTFVQFFEQSIAMGYIGEVTSGGYIPYAVAAALFLIAVAILILLGGFRGTALANFIMGATMVAAMISVLFGLIPILGGAETLSKALSSKGVVVALSETPPTYLKWVSTVILIMFGVVAYYQVWNFIIANKDLKSLRMQFKFTPAIYAIIPTIFVILGTIGLALFPGLSRMESEKVQLYLINEAASRSPAGYVLGELLLIAVVAATVSTAAAVIFAMGSVMAKDFYVKLINPQADDKKIINVSKIIMIALCLFAYFIVMTPQLTLWEWVVLKFQVGLQAVSPLLLSMYIPWVNSRGAWVGSVTGFAIVVASYLGKFTSIQGFDTGVLAFLINIALVLLVSYLTKKPEEIKRALEVIT</sequence>
<feature type="transmembrane region" description="Helical" evidence="13">
    <location>
        <begin position="78"/>
        <end position="100"/>
    </location>
</feature>
<keyword evidence="10 13" id="KW-0472">Membrane</keyword>
<evidence type="ECO:0000256" key="12">
    <source>
        <dbReference type="RuleBase" id="RU362091"/>
    </source>
</evidence>
<evidence type="ECO:0000256" key="11">
    <source>
        <dbReference type="ARBA" id="ARBA00023201"/>
    </source>
</evidence>
<keyword evidence="9" id="KW-0406">Ion transport</keyword>
<dbReference type="Gene3D" id="1.20.1730.10">
    <property type="entry name" value="Sodium/glucose cotransporter"/>
    <property type="match status" value="1"/>
</dbReference>
<evidence type="ECO:0000256" key="2">
    <source>
        <dbReference type="ARBA" id="ARBA00006434"/>
    </source>
</evidence>
<keyword evidence="6" id="KW-0769">Symport</keyword>
<evidence type="ECO:0000313" key="14">
    <source>
        <dbReference type="EMBL" id="PUA33440.1"/>
    </source>
</evidence>
<evidence type="ECO:0000256" key="13">
    <source>
        <dbReference type="SAM" id="Phobius"/>
    </source>
</evidence>
<feature type="transmembrane region" description="Helical" evidence="13">
    <location>
        <begin position="189"/>
        <end position="214"/>
    </location>
</feature>
<name>A0A2R7Y7D1_9CREN</name>
<evidence type="ECO:0000256" key="6">
    <source>
        <dbReference type="ARBA" id="ARBA00022847"/>
    </source>
</evidence>
<dbReference type="PROSITE" id="PS50283">
    <property type="entry name" value="NA_SOLUT_SYMP_3"/>
    <property type="match status" value="1"/>
</dbReference>
<dbReference type="PANTHER" id="PTHR48086:SF3">
    <property type="entry name" value="SODIUM_PROLINE SYMPORTER"/>
    <property type="match status" value="1"/>
</dbReference>
<dbReference type="InterPro" id="IPR001734">
    <property type="entry name" value="Na/solute_symporter"/>
</dbReference>
<comment type="subcellular location">
    <subcellularLocation>
        <location evidence="1">Cell membrane</location>
        <topology evidence="1">Multi-pass membrane protein</topology>
    </subcellularLocation>
</comment>
<dbReference type="CDD" id="cd10322">
    <property type="entry name" value="SLC5sbd"/>
    <property type="match status" value="1"/>
</dbReference>
<keyword evidence="11" id="KW-0739">Sodium transport</keyword>
<keyword evidence="5 13" id="KW-0812">Transmembrane</keyword>
<comment type="caution">
    <text evidence="14">The sequence shown here is derived from an EMBL/GenBank/DDBJ whole genome shotgun (WGS) entry which is preliminary data.</text>
</comment>
<comment type="similarity">
    <text evidence="2 12">Belongs to the sodium:solute symporter (SSF) (TC 2.A.21) family.</text>
</comment>
<dbReference type="InterPro" id="IPR050277">
    <property type="entry name" value="Sodium:Solute_Symporter"/>
</dbReference>
<dbReference type="Proteomes" id="UP000244093">
    <property type="component" value="Unassembled WGS sequence"/>
</dbReference>
<evidence type="ECO:0008006" key="16">
    <source>
        <dbReference type="Google" id="ProtNLM"/>
    </source>
</evidence>
<gene>
    <name evidence="14" type="ORF">B7O98_03180</name>
</gene>
<feature type="transmembrane region" description="Helical" evidence="13">
    <location>
        <begin position="162"/>
        <end position="182"/>
    </location>
</feature>
<evidence type="ECO:0000256" key="8">
    <source>
        <dbReference type="ARBA" id="ARBA00023053"/>
    </source>
</evidence>
<evidence type="ECO:0000256" key="3">
    <source>
        <dbReference type="ARBA" id="ARBA00022448"/>
    </source>
</evidence>
<feature type="transmembrane region" description="Helical" evidence="13">
    <location>
        <begin position="376"/>
        <end position="395"/>
    </location>
</feature>
<feature type="transmembrane region" description="Helical" evidence="13">
    <location>
        <begin position="282"/>
        <end position="302"/>
    </location>
</feature>